<proteinExistence type="predicted"/>
<feature type="transmembrane region" description="Helical" evidence="1">
    <location>
        <begin position="57"/>
        <end position="79"/>
    </location>
</feature>
<keyword evidence="1" id="KW-1133">Transmembrane helix</keyword>
<comment type="caution">
    <text evidence="2">The sequence shown here is derived from an EMBL/GenBank/DDBJ whole genome shotgun (WGS) entry which is preliminary data.</text>
</comment>
<dbReference type="Proteomes" id="UP000231235">
    <property type="component" value="Unassembled WGS sequence"/>
</dbReference>
<accession>A0A2G9Z712</accession>
<evidence type="ECO:0000313" key="3">
    <source>
        <dbReference type="Proteomes" id="UP000231235"/>
    </source>
</evidence>
<evidence type="ECO:0000256" key="1">
    <source>
        <dbReference type="SAM" id="Phobius"/>
    </source>
</evidence>
<reference evidence="2 3" key="1">
    <citation type="submission" date="2017-09" db="EMBL/GenBank/DDBJ databases">
        <title>Depth-based differentiation of microbial function through sediment-hosted aquifers and enrichment of novel symbionts in the deep terrestrial subsurface.</title>
        <authorList>
            <person name="Probst A.J."/>
            <person name="Ladd B."/>
            <person name="Jarett J.K."/>
            <person name="Geller-Mcgrath D.E."/>
            <person name="Sieber C.M."/>
            <person name="Emerson J.B."/>
            <person name="Anantharaman K."/>
            <person name="Thomas B.C."/>
            <person name="Malmstrom R."/>
            <person name="Stieglmeier M."/>
            <person name="Klingl A."/>
            <person name="Woyke T."/>
            <person name="Ryan C.M."/>
            <person name="Banfield J.F."/>
        </authorList>
    </citation>
    <scope>NUCLEOTIDE SEQUENCE [LARGE SCALE GENOMIC DNA]</scope>
    <source>
        <strain evidence="2">CG23_combo_of_CG06-09_8_20_14_all_39_39</strain>
    </source>
</reference>
<name>A0A2G9Z712_9BACT</name>
<evidence type="ECO:0000313" key="2">
    <source>
        <dbReference type="EMBL" id="PIP28924.1"/>
    </source>
</evidence>
<organism evidence="2 3">
    <name type="scientific">Candidatus Kuenenbacteria bacterium CG23_combo_of_CG06-09_8_20_14_all_39_39</name>
    <dbReference type="NCBI Taxonomy" id="1974623"/>
    <lineage>
        <taxon>Bacteria</taxon>
        <taxon>Candidatus Kueneniibacteriota</taxon>
    </lineage>
</organism>
<protein>
    <submittedName>
        <fullName evidence="2">Uncharacterized protein</fullName>
    </submittedName>
</protein>
<dbReference type="AlphaFoldDB" id="A0A2G9Z712"/>
<dbReference type="EMBL" id="PCRX01000036">
    <property type="protein sequence ID" value="PIP28924.1"/>
    <property type="molecule type" value="Genomic_DNA"/>
</dbReference>
<keyword evidence="1" id="KW-0472">Membrane</keyword>
<gene>
    <name evidence="2" type="ORF">COX28_01900</name>
</gene>
<sequence>MHQPGEQSSASPFQSAKNLAENFEVRTMPLKFLSMRPNFKIGKTGEPGKPLGLKKNLIIGIVVIIVLGALMVLAAWLFLRTVGPQPASPTTVLPDVALPAAVNPAAEATQPEKNQESEQLLNFDSWLTYDAPDFNFNLKYPAEWPSAQLENRANISHSIAFKSKDLEQFKITVFNNNQNQNLLAWVESLAILPESLESYTLSNQPGYIYRGGFEKLFNIYAAYGNNLYSLEFQTSEDPIVSQIYNQILATFQFTGEPESLNPEENQPQFMPAKDSDLDGLTDREEEIYGSDKLLPDSDGDSYTDGDEIANLYNPTIAGSARLYESSLVATYVNPKYNYNIVYPMGWQVKGGDDSVLFQDPQGEFVQVLIQPNNGYLAIRDWYGDNLGDNIDGLPDLKVADQLAVRSPDALRVYFIFGDNIYSLIYNIGLRNDANFMATFNMMIKSFKLMSS</sequence>
<keyword evidence="1" id="KW-0812">Transmembrane</keyword>